<dbReference type="RefSeq" id="WP_124379694.1">
    <property type="nucleotide sequence ID" value="NZ_CP027754.1"/>
</dbReference>
<dbReference type="EMBL" id="CP027754">
    <property type="protein sequence ID" value="AZE57887.1"/>
    <property type="molecule type" value="Genomic_DNA"/>
</dbReference>
<protein>
    <submittedName>
        <fullName evidence="1">Uncharacterized protein</fullName>
    </submittedName>
</protein>
<evidence type="ECO:0000313" key="1">
    <source>
        <dbReference type="EMBL" id="AZE57887.1"/>
    </source>
</evidence>
<dbReference type="Proteomes" id="UP000268696">
    <property type="component" value="Chromosome"/>
</dbReference>
<evidence type="ECO:0000313" key="2">
    <source>
        <dbReference type="Proteomes" id="UP000268696"/>
    </source>
</evidence>
<dbReference type="AlphaFoldDB" id="A0A3G7UEP7"/>
<name>A0A3G7UEP7_9PSED</name>
<organism evidence="1 2">
    <name type="scientific">Pseudomonas synxantha</name>
    <dbReference type="NCBI Taxonomy" id="47883"/>
    <lineage>
        <taxon>Bacteria</taxon>
        <taxon>Pseudomonadati</taxon>
        <taxon>Pseudomonadota</taxon>
        <taxon>Gammaproteobacteria</taxon>
        <taxon>Pseudomonadales</taxon>
        <taxon>Pseudomonadaceae</taxon>
        <taxon>Pseudomonas</taxon>
    </lineage>
</organism>
<sequence>MPIQTPTVQAASDNANILILRDGKARFLKSSNVGASLRHFVVIMEGAGSLTAQYGNTLFPRDEPYEFDFPRDEDKHRGNIDYRDEDGVYFIKPTSGKFFVLSKDAGPPDTYVNYINYVNLKFEYEGQELTINGTGEATFVFN</sequence>
<gene>
    <name evidence="1" type="ORF">C4K03_5780</name>
</gene>
<accession>A0A3G7UEP7</accession>
<proteinExistence type="predicted"/>
<reference evidence="1 2" key="1">
    <citation type="submission" date="2018-03" db="EMBL/GenBank/DDBJ databases">
        <title>Diversity of phytobeneficial traits revealed by whole-genome analysis of worldwide-isolated phenazine-producing Pseudomonas spp.</title>
        <authorList>
            <person name="Biessy A."/>
            <person name="Novinscak A."/>
            <person name="Blom J."/>
            <person name="Leger G."/>
            <person name="Thomashow L.S."/>
            <person name="Cazorla F.M."/>
            <person name="Josic D."/>
            <person name="Filion M."/>
        </authorList>
    </citation>
    <scope>NUCLEOTIDE SEQUENCE [LARGE SCALE GENOMIC DNA]</scope>
    <source>
        <strain evidence="1 2">30B</strain>
    </source>
</reference>